<dbReference type="EMBL" id="JAGIYY010000004">
    <property type="protein sequence ID" value="MBP0439699.1"/>
    <property type="molecule type" value="Genomic_DNA"/>
</dbReference>
<feature type="signal peptide" evidence="1">
    <location>
        <begin position="1"/>
        <end position="17"/>
    </location>
</feature>
<dbReference type="SMART" id="SM00855">
    <property type="entry name" value="PGAM"/>
    <property type="match status" value="1"/>
</dbReference>
<sequence length="186" mass="19768">MSRFLPLLLAMSMTLLAAPVQATEAGWAMLREGGHVVLLRHAYSVGGQAAAPNEAAACRAGRGLTDRGQQQARRIGSLFLARAQVVDQVYTGRSCRARQTADLAFRGADIMDLPALDEPADDVAAAAAVAEIRALVEQYAEPENLVLVTNDVTIRALTGQAAREGEALIVRPVGELLHVAARIVFN</sequence>
<dbReference type="CDD" id="cd07067">
    <property type="entry name" value="HP_PGM_like"/>
    <property type="match status" value="1"/>
</dbReference>
<dbReference type="InterPro" id="IPR013078">
    <property type="entry name" value="His_Pase_superF_clade-1"/>
</dbReference>
<reference evidence="2" key="1">
    <citation type="submission" date="2021-03" db="EMBL/GenBank/DDBJ databases">
        <title>Genome sequencing and assembly of Tianweitania sediminis.</title>
        <authorList>
            <person name="Chhetri G."/>
        </authorList>
    </citation>
    <scope>NUCLEOTIDE SEQUENCE</scope>
    <source>
        <strain evidence="2">Z8</strain>
    </source>
</reference>
<comment type="caution">
    <text evidence="2">The sequence shown here is derived from an EMBL/GenBank/DDBJ whole genome shotgun (WGS) entry which is preliminary data.</text>
</comment>
<evidence type="ECO:0000313" key="2">
    <source>
        <dbReference type="EMBL" id="MBP0439699.1"/>
    </source>
</evidence>
<protein>
    <submittedName>
        <fullName evidence="2">Histidine phosphatase family protein</fullName>
    </submittedName>
</protein>
<proteinExistence type="predicted"/>
<evidence type="ECO:0000256" key="1">
    <source>
        <dbReference type="SAM" id="SignalP"/>
    </source>
</evidence>
<dbReference type="Gene3D" id="3.40.50.1240">
    <property type="entry name" value="Phosphoglycerate mutase-like"/>
    <property type="match status" value="1"/>
</dbReference>
<dbReference type="InterPro" id="IPR029033">
    <property type="entry name" value="His_PPase_superfam"/>
</dbReference>
<dbReference type="AlphaFoldDB" id="A0A8J7UHY5"/>
<name>A0A8J7UHY5_9HYPH</name>
<dbReference type="SUPFAM" id="SSF53254">
    <property type="entry name" value="Phosphoglycerate mutase-like"/>
    <property type="match status" value="1"/>
</dbReference>
<feature type="chain" id="PRO_5035229979" evidence="1">
    <location>
        <begin position="18"/>
        <end position="186"/>
    </location>
</feature>
<dbReference type="Pfam" id="PF00300">
    <property type="entry name" value="His_Phos_1"/>
    <property type="match status" value="1"/>
</dbReference>
<gene>
    <name evidence="2" type="ORF">J5Y06_13645</name>
</gene>
<keyword evidence="3" id="KW-1185">Reference proteome</keyword>
<evidence type="ECO:0000313" key="3">
    <source>
        <dbReference type="Proteomes" id="UP000666240"/>
    </source>
</evidence>
<keyword evidence="1" id="KW-0732">Signal</keyword>
<dbReference type="Proteomes" id="UP000666240">
    <property type="component" value="Unassembled WGS sequence"/>
</dbReference>
<organism evidence="2 3">
    <name type="scientific">Tianweitania sediminis</name>
    <dbReference type="NCBI Taxonomy" id="1502156"/>
    <lineage>
        <taxon>Bacteria</taxon>
        <taxon>Pseudomonadati</taxon>
        <taxon>Pseudomonadota</taxon>
        <taxon>Alphaproteobacteria</taxon>
        <taxon>Hyphomicrobiales</taxon>
        <taxon>Phyllobacteriaceae</taxon>
        <taxon>Tianweitania</taxon>
    </lineage>
</organism>
<accession>A0A8J7UHY5</accession>